<proteinExistence type="predicted"/>
<dbReference type="EMBL" id="LABZ01000047">
    <property type="protein sequence ID" value="KMO43510.1"/>
    <property type="molecule type" value="Genomic_DNA"/>
</dbReference>
<feature type="compositionally biased region" description="Gly residues" evidence="1">
    <location>
        <begin position="24"/>
        <end position="36"/>
    </location>
</feature>
<accession>A0A0J6T814</accession>
<organism evidence="3 4">
    <name type="scientific">Methylobacterium tarhaniae</name>
    <dbReference type="NCBI Taxonomy" id="1187852"/>
    <lineage>
        <taxon>Bacteria</taxon>
        <taxon>Pseudomonadati</taxon>
        <taxon>Pseudomonadota</taxon>
        <taxon>Alphaproteobacteria</taxon>
        <taxon>Hyphomicrobiales</taxon>
        <taxon>Methylobacteriaceae</taxon>
        <taxon>Methylobacterium</taxon>
    </lineage>
</organism>
<keyword evidence="2" id="KW-0732">Signal</keyword>
<name>A0A0J6T814_9HYPH</name>
<evidence type="ECO:0000313" key="3">
    <source>
        <dbReference type="EMBL" id="KMO43510.1"/>
    </source>
</evidence>
<dbReference type="PATRIC" id="fig|1187852.3.peg.5210"/>
<feature type="chain" id="PRO_5005281859" evidence="2">
    <location>
        <begin position="23"/>
        <end position="84"/>
    </location>
</feature>
<feature type="region of interest" description="Disordered" evidence="1">
    <location>
        <begin position="24"/>
        <end position="84"/>
    </location>
</feature>
<gene>
    <name evidence="3" type="ORF">VQ03_08120</name>
</gene>
<sequence>MKSIMAATILSSALVLPVVAQAEGGEGSRQGAGGGFMSSYVADPYHDPRSQVSQRAGTGQIQGQPMVAERGGVAARGGRWAVGR</sequence>
<feature type="compositionally biased region" description="Polar residues" evidence="1">
    <location>
        <begin position="50"/>
        <end position="63"/>
    </location>
</feature>
<dbReference type="AlphaFoldDB" id="A0A0J6T814"/>
<dbReference type="Proteomes" id="UP000036449">
    <property type="component" value="Unassembled WGS sequence"/>
</dbReference>
<evidence type="ECO:0000256" key="2">
    <source>
        <dbReference type="SAM" id="SignalP"/>
    </source>
</evidence>
<protein>
    <submittedName>
        <fullName evidence="3">Uncharacterized protein</fullName>
    </submittedName>
</protein>
<keyword evidence="4" id="KW-1185">Reference proteome</keyword>
<evidence type="ECO:0000256" key="1">
    <source>
        <dbReference type="SAM" id="MobiDB-lite"/>
    </source>
</evidence>
<feature type="signal peptide" evidence="2">
    <location>
        <begin position="1"/>
        <end position="22"/>
    </location>
</feature>
<evidence type="ECO:0000313" key="4">
    <source>
        <dbReference type="Proteomes" id="UP000036449"/>
    </source>
</evidence>
<feature type="compositionally biased region" description="Low complexity" evidence="1">
    <location>
        <begin position="67"/>
        <end position="84"/>
    </location>
</feature>
<comment type="caution">
    <text evidence="3">The sequence shown here is derived from an EMBL/GenBank/DDBJ whole genome shotgun (WGS) entry which is preliminary data.</text>
</comment>
<reference evidence="3 4" key="1">
    <citation type="submission" date="2015-03" db="EMBL/GenBank/DDBJ databases">
        <title>Genome sequencing of Methylobacterium tarhaniae DSM 25844.</title>
        <authorList>
            <person name="Chaudhry V."/>
            <person name="Patil P.B."/>
        </authorList>
    </citation>
    <scope>NUCLEOTIDE SEQUENCE [LARGE SCALE GENOMIC DNA]</scope>
    <source>
        <strain evidence="3 4">DSM 25844</strain>
    </source>
</reference>